<evidence type="ECO:0000256" key="5">
    <source>
        <dbReference type="ARBA" id="ARBA00022723"/>
    </source>
</evidence>
<dbReference type="STRING" id="1965070.A0A3S3NQA7"/>
<evidence type="ECO:0000256" key="3">
    <source>
        <dbReference type="ARBA" id="ARBA00022676"/>
    </source>
</evidence>
<feature type="non-terminal residue" evidence="10">
    <location>
        <position position="391"/>
    </location>
</feature>
<dbReference type="InterPro" id="IPR001173">
    <property type="entry name" value="Glyco_trans_2-like"/>
</dbReference>
<comment type="cofactor">
    <cofactor evidence="1">
        <name>Mn(2+)</name>
        <dbReference type="ChEBI" id="CHEBI:29035"/>
    </cofactor>
</comment>
<dbReference type="Gene3D" id="3.90.550.10">
    <property type="entry name" value="Spore Coat Polysaccharide Biosynthesis Protein SpsA, Chain A"/>
    <property type="match status" value="2"/>
</dbReference>
<dbReference type="AlphaFoldDB" id="A0A3S3NQA7"/>
<sequence>MSSFIKSAIITFKRTVRLRFGRWSTTFLVIGALFIITLLLIQLLPSGIEKKLKDKQRLHPKFQAIQKIDDIRHPKGYYGTIYAYFIDNVLGNYEPREEPSSGRPGDRGLPFKLDSVPNVDWNEVTSLKNQYGMNIMASNIIPMDRSVPDLRLDECKYWHYDHLPTASVVIVFHDEGFSTLLRTVHSVLIRSPRKLLREVVLVDDFSSKEPLKGKLDNYIAEHFGEYKNDFDPSQYKGDSGNFGETLSERSGKVRLVRNSEREGLIRSRTRGAEESVGDVVVFLDAHCEVNYNWLPPLLAPIAQNRKTLTVPIIDGIDHDTFHYRPVYGRKDQHFKGIWEWGMYYKEIEVDMDEHLKKNKVSEPYDAPTHAGGLFAVERDYFISLGGYDPGL</sequence>
<evidence type="ECO:0000256" key="4">
    <source>
        <dbReference type="ARBA" id="ARBA00022679"/>
    </source>
</evidence>
<dbReference type="GO" id="GO:0004653">
    <property type="term" value="F:polypeptide N-acetylgalactosaminyltransferase activity"/>
    <property type="evidence" value="ECO:0007669"/>
    <property type="project" value="TreeGrafter"/>
</dbReference>
<evidence type="ECO:0000256" key="1">
    <source>
        <dbReference type="ARBA" id="ARBA00001936"/>
    </source>
</evidence>
<dbReference type="Proteomes" id="UP000285301">
    <property type="component" value="Unassembled WGS sequence"/>
</dbReference>
<dbReference type="Pfam" id="PF00535">
    <property type="entry name" value="Glycos_transf_2"/>
    <property type="match status" value="1"/>
</dbReference>
<comment type="caution">
    <text evidence="10">The sequence shown here is derived from an EMBL/GenBank/DDBJ whole genome shotgun (WGS) entry which is preliminary data.</text>
</comment>
<dbReference type="PANTHER" id="PTHR11675">
    <property type="entry name" value="N-ACETYLGALACTOSAMINYLTRANSFERASE"/>
    <property type="match status" value="1"/>
</dbReference>
<evidence type="ECO:0000256" key="7">
    <source>
        <dbReference type="ARBA" id="ARBA00023211"/>
    </source>
</evidence>
<feature type="transmembrane region" description="Helical" evidence="8">
    <location>
        <begin position="20"/>
        <end position="44"/>
    </location>
</feature>
<dbReference type="OrthoDB" id="6072411at2759"/>
<keyword evidence="8" id="KW-0472">Membrane</keyword>
<dbReference type="PANTHER" id="PTHR11675:SF68">
    <property type="entry name" value="N-ACETYLGALACTOSAMINYLTRANSFERASE 7"/>
    <property type="match status" value="1"/>
</dbReference>
<evidence type="ECO:0000313" key="10">
    <source>
        <dbReference type="EMBL" id="RWR99721.1"/>
    </source>
</evidence>
<accession>A0A3S3NQA7</accession>
<dbReference type="EMBL" id="NCKU01013842">
    <property type="protein sequence ID" value="RWR99721.1"/>
    <property type="molecule type" value="Genomic_DNA"/>
</dbReference>
<dbReference type="GO" id="GO:0005794">
    <property type="term" value="C:Golgi apparatus"/>
    <property type="evidence" value="ECO:0007669"/>
    <property type="project" value="TreeGrafter"/>
</dbReference>
<keyword evidence="3" id="KW-0328">Glycosyltransferase</keyword>
<comment type="pathway">
    <text evidence="2">Protein modification; protein glycosylation.</text>
</comment>
<organism evidence="10 11">
    <name type="scientific">Dinothrombium tinctorium</name>
    <dbReference type="NCBI Taxonomy" id="1965070"/>
    <lineage>
        <taxon>Eukaryota</taxon>
        <taxon>Metazoa</taxon>
        <taxon>Ecdysozoa</taxon>
        <taxon>Arthropoda</taxon>
        <taxon>Chelicerata</taxon>
        <taxon>Arachnida</taxon>
        <taxon>Acari</taxon>
        <taxon>Acariformes</taxon>
        <taxon>Trombidiformes</taxon>
        <taxon>Prostigmata</taxon>
        <taxon>Anystina</taxon>
        <taxon>Parasitengona</taxon>
        <taxon>Trombidioidea</taxon>
        <taxon>Trombidiidae</taxon>
        <taxon>Dinothrombium</taxon>
    </lineage>
</organism>
<evidence type="ECO:0000256" key="6">
    <source>
        <dbReference type="ARBA" id="ARBA00023157"/>
    </source>
</evidence>
<proteinExistence type="predicted"/>
<keyword evidence="7" id="KW-0464">Manganese</keyword>
<keyword evidence="5" id="KW-0479">Metal-binding</keyword>
<dbReference type="InterPro" id="IPR029044">
    <property type="entry name" value="Nucleotide-diphossugar_trans"/>
</dbReference>
<protein>
    <submittedName>
        <fullName evidence="10">N-acetylgalactosaminyltransferase 7-like protein</fullName>
    </submittedName>
</protein>
<keyword evidence="8" id="KW-1133">Transmembrane helix</keyword>
<keyword evidence="8" id="KW-0812">Transmembrane</keyword>
<dbReference type="SUPFAM" id="SSF53448">
    <property type="entry name" value="Nucleotide-diphospho-sugar transferases"/>
    <property type="match status" value="1"/>
</dbReference>
<gene>
    <name evidence="10" type="ORF">B4U79_03679</name>
</gene>
<dbReference type="GO" id="GO:0046872">
    <property type="term" value="F:metal ion binding"/>
    <property type="evidence" value="ECO:0007669"/>
    <property type="project" value="UniProtKB-KW"/>
</dbReference>
<evidence type="ECO:0000313" key="11">
    <source>
        <dbReference type="Proteomes" id="UP000285301"/>
    </source>
</evidence>
<dbReference type="GO" id="GO:0006493">
    <property type="term" value="P:protein O-linked glycosylation"/>
    <property type="evidence" value="ECO:0007669"/>
    <property type="project" value="TreeGrafter"/>
</dbReference>
<keyword evidence="6" id="KW-1015">Disulfide bond</keyword>
<evidence type="ECO:0000256" key="8">
    <source>
        <dbReference type="SAM" id="Phobius"/>
    </source>
</evidence>
<name>A0A3S3NQA7_9ACAR</name>
<evidence type="ECO:0000256" key="2">
    <source>
        <dbReference type="ARBA" id="ARBA00004922"/>
    </source>
</evidence>
<keyword evidence="11" id="KW-1185">Reference proteome</keyword>
<reference evidence="10 11" key="1">
    <citation type="journal article" date="2018" name="Gigascience">
        <title>Genomes of trombidid mites reveal novel predicted allergens and laterally-transferred genes associated with secondary metabolism.</title>
        <authorList>
            <person name="Dong X."/>
            <person name="Chaisiri K."/>
            <person name="Xia D."/>
            <person name="Armstrong S.D."/>
            <person name="Fang Y."/>
            <person name="Donnelly M.J."/>
            <person name="Kadowaki T."/>
            <person name="McGarry J.W."/>
            <person name="Darby A.C."/>
            <person name="Makepeace B.L."/>
        </authorList>
    </citation>
    <scope>NUCLEOTIDE SEQUENCE [LARGE SCALE GENOMIC DNA]</scope>
    <source>
        <strain evidence="10">UoL-WK</strain>
    </source>
</reference>
<feature type="domain" description="Glycosyltransferase 2-like" evidence="9">
    <location>
        <begin position="246"/>
        <end position="339"/>
    </location>
</feature>
<evidence type="ECO:0000259" key="9">
    <source>
        <dbReference type="Pfam" id="PF00535"/>
    </source>
</evidence>
<keyword evidence="4 10" id="KW-0808">Transferase</keyword>